<accession>A0A5J4KUM7</accession>
<proteinExistence type="predicted"/>
<gene>
    <name evidence="2" type="ORF">KDW_30980</name>
</gene>
<protein>
    <submittedName>
        <fullName evidence="2">Uncharacterized protein</fullName>
    </submittedName>
</protein>
<dbReference type="Proteomes" id="UP000326912">
    <property type="component" value="Unassembled WGS sequence"/>
</dbReference>
<name>A0A5J4KUM7_9CHLR</name>
<dbReference type="AlphaFoldDB" id="A0A5J4KUM7"/>
<dbReference type="EMBL" id="BKZW01000001">
    <property type="protein sequence ID" value="GER88936.1"/>
    <property type="molecule type" value="Genomic_DNA"/>
</dbReference>
<keyword evidence="3" id="KW-1185">Reference proteome</keyword>
<dbReference type="RefSeq" id="WP_151756772.1">
    <property type="nucleotide sequence ID" value="NZ_BKZW01000001.1"/>
</dbReference>
<comment type="caution">
    <text evidence="2">The sequence shown here is derived from an EMBL/GenBank/DDBJ whole genome shotgun (WGS) entry which is preliminary data.</text>
</comment>
<organism evidence="2 3">
    <name type="scientific">Dictyobacter vulcani</name>
    <dbReference type="NCBI Taxonomy" id="2607529"/>
    <lineage>
        <taxon>Bacteria</taxon>
        <taxon>Bacillati</taxon>
        <taxon>Chloroflexota</taxon>
        <taxon>Ktedonobacteria</taxon>
        <taxon>Ktedonobacterales</taxon>
        <taxon>Dictyobacteraceae</taxon>
        <taxon>Dictyobacter</taxon>
    </lineage>
</organism>
<feature type="coiled-coil region" evidence="1">
    <location>
        <begin position="63"/>
        <end position="174"/>
    </location>
</feature>
<reference evidence="2 3" key="1">
    <citation type="submission" date="2019-10" db="EMBL/GenBank/DDBJ databases">
        <title>Dictyobacter vulcani sp. nov., within the class Ktedonobacteria, isolated from soil of volcanic Mt. Zao.</title>
        <authorList>
            <person name="Zheng Y."/>
            <person name="Wang C.M."/>
            <person name="Sakai Y."/>
            <person name="Abe K."/>
            <person name="Yokota A."/>
            <person name="Yabe S."/>
        </authorList>
    </citation>
    <scope>NUCLEOTIDE SEQUENCE [LARGE SCALE GENOMIC DNA]</scope>
    <source>
        <strain evidence="2 3">W12</strain>
    </source>
</reference>
<evidence type="ECO:0000313" key="2">
    <source>
        <dbReference type="EMBL" id="GER88936.1"/>
    </source>
</evidence>
<evidence type="ECO:0000256" key="1">
    <source>
        <dbReference type="SAM" id="Coils"/>
    </source>
</evidence>
<keyword evidence="1" id="KW-0175">Coiled coil</keyword>
<sequence length="209" mass="24774">MALKTLFTTHDYTERTASLKRHIVSLERRRDDVLHQIEVCKKPINMVLTLFIPLYRRSLILEVRRLRQEVSSLDGKILDVQAEYDALCAEQQQRAQVLEENERLAEQEAQVQREYRWMMLQENQRKLKRQKAALEKAQEHDRLQEEAVALQRQHKELQQQLSVLQKQLGDNRDKRKHLDDRIPNHILIDADSHDVHCDEAVAVVSEIFN</sequence>
<evidence type="ECO:0000313" key="3">
    <source>
        <dbReference type="Proteomes" id="UP000326912"/>
    </source>
</evidence>